<evidence type="ECO:0000313" key="2">
    <source>
        <dbReference type="EMBL" id="KMZ83213.1"/>
    </source>
</evidence>
<evidence type="ECO:0000313" key="3">
    <source>
        <dbReference type="Proteomes" id="UP000053327"/>
    </source>
</evidence>
<organism evidence="2 3">
    <name type="scientific">Plasmodium vivax (strain Brazil I)</name>
    <dbReference type="NCBI Taxonomy" id="1033975"/>
    <lineage>
        <taxon>Eukaryota</taxon>
        <taxon>Sar</taxon>
        <taxon>Alveolata</taxon>
        <taxon>Apicomplexa</taxon>
        <taxon>Aconoidasida</taxon>
        <taxon>Haemosporida</taxon>
        <taxon>Plasmodiidae</taxon>
        <taxon>Plasmodium</taxon>
        <taxon>Plasmodium (Plasmodium)</taxon>
    </lineage>
</organism>
<proteinExistence type="predicted"/>
<feature type="region of interest" description="Disordered" evidence="1">
    <location>
        <begin position="276"/>
        <end position="313"/>
    </location>
</feature>
<name>A0A0J9VAT0_PLAV1</name>
<evidence type="ECO:0000256" key="1">
    <source>
        <dbReference type="SAM" id="MobiDB-lite"/>
    </source>
</evidence>
<accession>A0A0J9VAT0</accession>
<protein>
    <submittedName>
        <fullName evidence="2">Uncharacterized protein</fullName>
    </submittedName>
</protein>
<dbReference type="AlphaFoldDB" id="A0A0J9VAT0"/>
<dbReference type="Proteomes" id="UP000053327">
    <property type="component" value="Unassembled WGS sequence"/>
</dbReference>
<dbReference type="EMBL" id="KQ234946">
    <property type="protein sequence ID" value="KMZ83213.1"/>
    <property type="molecule type" value="Genomic_DNA"/>
</dbReference>
<reference evidence="2 3" key="1">
    <citation type="submission" date="2011-08" db="EMBL/GenBank/DDBJ databases">
        <title>The Genome Sequence of Plasmodium vivax Brazil I.</title>
        <authorList>
            <consortium name="The Broad Institute Genome Sequencing Platform"/>
            <consortium name="The Broad Institute Genome Sequencing Center for Infectious Disease"/>
            <person name="Neafsey D."/>
            <person name="Carlton J."/>
            <person name="Barnwell J."/>
            <person name="Collins W."/>
            <person name="Escalante A."/>
            <person name="Mullikin J."/>
            <person name="Saul A."/>
            <person name="Guigo R."/>
            <person name="Camara F."/>
            <person name="Young S.K."/>
            <person name="Zeng Q."/>
            <person name="Gargeya S."/>
            <person name="Fitzgerald M."/>
            <person name="Haas B."/>
            <person name="Abouelleil A."/>
            <person name="Alvarado L."/>
            <person name="Arachchi H.M."/>
            <person name="Berlin A."/>
            <person name="Brown A."/>
            <person name="Chapman S.B."/>
            <person name="Chen Z."/>
            <person name="Dunbar C."/>
            <person name="Freedman E."/>
            <person name="Gearin G."/>
            <person name="Gellesch M."/>
            <person name="Goldberg J."/>
            <person name="Griggs A."/>
            <person name="Gujja S."/>
            <person name="Heiman D."/>
            <person name="Howarth C."/>
            <person name="Larson L."/>
            <person name="Lui A."/>
            <person name="MacDonald P.J.P."/>
            <person name="Montmayeur A."/>
            <person name="Murphy C."/>
            <person name="Neiman D."/>
            <person name="Pearson M."/>
            <person name="Priest M."/>
            <person name="Roberts A."/>
            <person name="Saif S."/>
            <person name="Shea T."/>
            <person name="Shenoy N."/>
            <person name="Sisk P."/>
            <person name="Stolte C."/>
            <person name="Sykes S."/>
            <person name="Wortman J."/>
            <person name="Nusbaum C."/>
            <person name="Birren B."/>
        </authorList>
    </citation>
    <scope>NUCLEOTIDE SEQUENCE [LARGE SCALE GENOMIC DNA]</scope>
    <source>
        <strain evidence="2 3">Brazil I</strain>
    </source>
</reference>
<gene>
    <name evidence="2" type="ORF">PVBG_05183</name>
</gene>
<sequence length="344" mass="41281">MNFIKYYKHFSYREHHYYKLKIYTALSFFFKLIYMENHYPFLKDVWDTIDEFDESVENDQNNHRYFFVCNKIIDLSKGEQENHKDVCMKLVRNLGHHTNNNKFLSHTADHCNNLNNWIYYSMKKHKIPEKIITECFEEYNFHMRSIKEEPRCSYYAYDHTYFEPMKIVELKIFHDNMNIITNTYIQEYERYKVPLQKYICEYVNIYKDLNSTHCPYELRNTENNKETCNMLNNFKTTYMSYFYNYVDKKDDIPSLYDVENEYKKKCIPPELVVPSDAPRDSDVRALSSFSEDDGERRNEFSPPLLHNGETPGSSMSRFVSTAVGTMAGASSILALLYKVTQNFI</sequence>